<dbReference type="InterPro" id="IPR002398">
    <property type="entry name" value="Pept_C14"/>
</dbReference>
<protein>
    <recommendedName>
        <fullName evidence="7">Caspase family p20 domain-containing protein</fullName>
    </recommendedName>
</protein>
<dbReference type="InterPro" id="IPR002138">
    <property type="entry name" value="Pept_C14_p10"/>
</dbReference>
<feature type="domain" description="Caspase family p20" evidence="4">
    <location>
        <begin position="461"/>
        <end position="599"/>
    </location>
</feature>
<evidence type="ECO:0000259" key="3">
    <source>
        <dbReference type="PROSITE" id="PS50207"/>
    </source>
</evidence>
<dbReference type="GO" id="GO:0097169">
    <property type="term" value="C:AIM2 inflammasome complex"/>
    <property type="evidence" value="ECO:0007669"/>
    <property type="project" value="TreeGrafter"/>
</dbReference>
<dbReference type="InterPro" id="IPR011600">
    <property type="entry name" value="Pept_C14_caspase"/>
</dbReference>
<sequence length="727" mass="84703">MTSKDKTNYFKLVALTVNIAYNVIWKYISERILDSLSFESFLNLKKEKHKLVHVYETKDCCECLSEKINGQRLISRKQLLLLYNSDETQQIKSHIKYIGGKMSQTCICNYSAIEKINVKIVDITLANHIIQQCGKHELGVTNWIEQIKDVRNEIFHLSDIQKLTDERFSRKWTKLEGSILGIAQLIDTHYAEQIKRNILQTKTLSFIPDYMLKYEILCRDYWKHKCAEFEQSKQFKNKLLIVIIMKIISDVQRIHIPVLLQLDLPESWDKHKIFEAVDEMRLKGTPDMNIRIKTILTDDLDIIAEMANTILRNVHELSSEIKKIMSSMLSEAEITTKRHDEVGFNLKIPDKIEIPGWPDLAEGIQIVEEKDIKICSLDFYNKKQDERKIVEIEIERLWRSLEEDKLKLPAAYVIESLKTNDQIEDYWRKVEEKKTTFPSTHTDALETLKYENKVYPMKSVNRGKFILISNVQVKPLCTKTQNEEKKAQRYADYLRNSDFDLVNVFQLFKFMGYDTTDGKQFGKTKEEIKEILKQKLNDIDKDSSSKYDSLIIVFLSSKIDPQATMIYDIDGEVVPKDEILEIIKGCQGFEGKPKIIIVHTYNFNEEKEYFDKTNSTPKGIIMEKKSNTDDIFVVSSYSRIGPWMIGDNMVGSYFIQALIHAFKNLAYQKSFMELLKEAHSCLIQAVVPEMTDGENSGTIVKRTVAEIVLLEFCERKTLYFFPGLTKL</sequence>
<evidence type="ECO:0008006" key="7">
    <source>
        <dbReference type="Google" id="ProtNLM"/>
    </source>
</evidence>
<dbReference type="SUPFAM" id="SSF52129">
    <property type="entry name" value="Caspase-like"/>
    <property type="match status" value="1"/>
</dbReference>
<dbReference type="GO" id="GO:0004197">
    <property type="term" value="F:cysteine-type endopeptidase activity"/>
    <property type="evidence" value="ECO:0007669"/>
    <property type="project" value="InterPro"/>
</dbReference>
<dbReference type="Proteomes" id="UP000507470">
    <property type="component" value="Unassembled WGS sequence"/>
</dbReference>
<evidence type="ECO:0000256" key="1">
    <source>
        <dbReference type="ARBA" id="ARBA00010134"/>
    </source>
</evidence>
<dbReference type="Gene3D" id="3.40.50.1460">
    <property type="match status" value="1"/>
</dbReference>
<dbReference type="GO" id="GO:0072557">
    <property type="term" value="C:IPAF inflammasome complex"/>
    <property type="evidence" value="ECO:0007669"/>
    <property type="project" value="TreeGrafter"/>
</dbReference>
<evidence type="ECO:0000313" key="5">
    <source>
        <dbReference type="EMBL" id="CAC5393328.1"/>
    </source>
</evidence>
<proteinExistence type="inferred from homology"/>
<dbReference type="InterPro" id="IPR029030">
    <property type="entry name" value="Caspase-like_dom_sf"/>
</dbReference>
<dbReference type="PROSITE" id="PS50207">
    <property type="entry name" value="CASPASE_P10"/>
    <property type="match status" value="1"/>
</dbReference>
<dbReference type="EMBL" id="CACVKT020005131">
    <property type="protein sequence ID" value="CAC5393328.1"/>
    <property type="molecule type" value="Genomic_DNA"/>
</dbReference>
<dbReference type="GO" id="GO:0006508">
    <property type="term" value="P:proteolysis"/>
    <property type="evidence" value="ECO:0007669"/>
    <property type="project" value="InterPro"/>
</dbReference>
<reference evidence="5 6" key="1">
    <citation type="submission" date="2020-06" db="EMBL/GenBank/DDBJ databases">
        <authorList>
            <person name="Li R."/>
            <person name="Bekaert M."/>
        </authorList>
    </citation>
    <scope>NUCLEOTIDE SEQUENCE [LARGE SCALE GENOMIC DNA]</scope>
    <source>
        <strain evidence="6">wild</strain>
    </source>
</reference>
<dbReference type="AlphaFoldDB" id="A0A6J8CA91"/>
<dbReference type="PANTHER" id="PTHR47901:SF3">
    <property type="entry name" value="CASPASE-1"/>
    <property type="match status" value="1"/>
</dbReference>
<dbReference type="PROSITE" id="PS50208">
    <property type="entry name" value="CASPASE_P20"/>
    <property type="match status" value="1"/>
</dbReference>
<organism evidence="5 6">
    <name type="scientific">Mytilus coruscus</name>
    <name type="common">Sea mussel</name>
    <dbReference type="NCBI Taxonomy" id="42192"/>
    <lineage>
        <taxon>Eukaryota</taxon>
        <taxon>Metazoa</taxon>
        <taxon>Spiralia</taxon>
        <taxon>Lophotrochozoa</taxon>
        <taxon>Mollusca</taxon>
        <taxon>Bivalvia</taxon>
        <taxon>Autobranchia</taxon>
        <taxon>Pteriomorphia</taxon>
        <taxon>Mytilida</taxon>
        <taxon>Mytiloidea</taxon>
        <taxon>Mytilidae</taxon>
        <taxon>Mytilinae</taxon>
        <taxon>Mytilus</taxon>
    </lineage>
</organism>
<dbReference type="PANTHER" id="PTHR47901">
    <property type="entry name" value="CASPASE RECRUITMENT DOMAIN-CONTAINING PROTEIN 18"/>
    <property type="match status" value="1"/>
</dbReference>
<dbReference type="InterPro" id="IPR015917">
    <property type="entry name" value="Pept_C14A"/>
</dbReference>
<dbReference type="InterPro" id="IPR001309">
    <property type="entry name" value="Pept_C14_p20"/>
</dbReference>
<name>A0A6J8CA91_MYTCO</name>
<accession>A0A6J8CA91</accession>
<dbReference type="GO" id="GO:0072559">
    <property type="term" value="C:NLRP3 inflammasome complex"/>
    <property type="evidence" value="ECO:0007669"/>
    <property type="project" value="TreeGrafter"/>
</dbReference>
<evidence type="ECO:0000313" key="6">
    <source>
        <dbReference type="Proteomes" id="UP000507470"/>
    </source>
</evidence>
<evidence type="ECO:0000259" key="4">
    <source>
        <dbReference type="PROSITE" id="PS50208"/>
    </source>
</evidence>
<evidence type="ECO:0000256" key="2">
    <source>
        <dbReference type="RuleBase" id="RU003971"/>
    </source>
</evidence>
<feature type="domain" description="Caspase family p10" evidence="3">
    <location>
        <begin position="651"/>
        <end position="722"/>
    </location>
</feature>
<dbReference type="Pfam" id="PF00656">
    <property type="entry name" value="Peptidase_C14"/>
    <property type="match status" value="1"/>
</dbReference>
<gene>
    <name evidence="5" type="ORF">MCOR_28198</name>
</gene>
<keyword evidence="6" id="KW-1185">Reference proteome</keyword>
<dbReference type="SMART" id="SM00115">
    <property type="entry name" value="CASc"/>
    <property type="match status" value="1"/>
</dbReference>
<comment type="similarity">
    <text evidence="1 2">Belongs to the peptidase C14A family.</text>
</comment>